<evidence type="ECO:0000256" key="4">
    <source>
        <dbReference type="ARBA" id="ARBA00022759"/>
    </source>
</evidence>
<dbReference type="NCBIfam" id="TIGR00043">
    <property type="entry name" value="rRNA maturation RNase YbeY"/>
    <property type="match status" value="1"/>
</dbReference>
<evidence type="ECO:0000256" key="3">
    <source>
        <dbReference type="ARBA" id="ARBA00022723"/>
    </source>
</evidence>
<evidence type="ECO:0000256" key="7">
    <source>
        <dbReference type="HAMAP-Rule" id="MF_00009"/>
    </source>
</evidence>
<gene>
    <name evidence="7" type="primary">ybeY</name>
    <name evidence="8" type="ORF">SAMN04488118_101323</name>
</gene>
<organism evidence="8 9">
    <name type="scientific">Epibacterium ulvae</name>
    <dbReference type="NCBI Taxonomy" id="1156985"/>
    <lineage>
        <taxon>Bacteria</taxon>
        <taxon>Pseudomonadati</taxon>
        <taxon>Pseudomonadota</taxon>
        <taxon>Alphaproteobacteria</taxon>
        <taxon>Rhodobacterales</taxon>
        <taxon>Roseobacteraceae</taxon>
        <taxon>Epibacterium</taxon>
    </lineage>
</organism>
<evidence type="ECO:0000256" key="5">
    <source>
        <dbReference type="ARBA" id="ARBA00022801"/>
    </source>
</evidence>
<keyword evidence="7" id="KW-0963">Cytoplasm</keyword>
<dbReference type="InterPro" id="IPR020549">
    <property type="entry name" value="YbeY_CS"/>
</dbReference>
<dbReference type="SUPFAM" id="SSF55486">
    <property type="entry name" value="Metalloproteases ('zincins'), catalytic domain"/>
    <property type="match status" value="1"/>
</dbReference>
<dbReference type="PANTHER" id="PTHR46986">
    <property type="entry name" value="ENDORIBONUCLEASE YBEY, CHLOROPLASTIC"/>
    <property type="match status" value="1"/>
</dbReference>
<comment type="function">
    <text evidence="7">Single strand-specific metallo-endoribonuclease involved in late-stage 70S ribosome quality control and in maturation of the 3' terminus of the 16S rRNA.</text>
</comment>
<comment type="subcellular location">
    <subcellularLocation>
        <location evidence="7">Cytoplasm</location>
    </subcellularLocation>
</comment>
<dbReference type="InterPro" id="IPR002036">
    <property type="entry name" value="YbeY"/>
</dbReference>
<dbReference type="GO" id="GO:0006364">
    <property type="term" value="P:rRNA processing"/>
    <property type="evidence" value="ECO:0007669"/>
    <property type="project" value="UniProtKB-UniRule"/>
</dbReference>
<keyword evidence="2 7" id="KW-0540">Nuclease</keyword>
<dbReference type="AlphaFoldDB" id="A0A1G5PMD6"/>
<dbReference type="GO" id="GO:0004521">
    <property type="term" value="F:RNA endonuclease activity"/>
    <property type="evidence" value="ECO:0007669"/>
    <property type="project" value="UniProtKB-UniRule"/>
</dbReference>
<feature type="binding site" evidence="7">
    <location>
        <position position="127"/>
    </location>
    <ligand>
        <name>Zn(2+)</name>
        <dbReference type="ChEBI" id="CHEBI:29105"/>
        <note>catalytic</note>
    </ligand>
</feature>
<keyword evidence="7" id="KW-0698">rRNA processing</keyword>
<dbReference type="EC" id="3.1.-.-" evidence="7"/>
<dbReference type="GO" id="GO:0005737">
    <property type="term" value="C:cytoplasm"/>
    <property type="evidence" value="ECO:0007669"/>
    <property type="project" value="UniProtKB-SubCell"/>
</dbReference>
<evidence type="ECO:0000313" key="8">
    <source>
        <dbReference type="EMBL" id="SCZ50627.1"/>
    </source>
</evidence>
<feature type="binding site" evidence="7">
    <location>
        <position position="137"/>
    </location>
    <ligand>
        <name>Zn(2+)</name>
        <dbReference type="ChEBI" id="CHEBI:29105"/>
        <note>catalytic</note>
    </ligand>
</feature>
<keyword evidence="7" id="KW-0690">Ribosome biogenesis</keyword>
<dbReference type="InterPro" id="IPR023091">
    <property type="entry name" value="MetalPrtase_cat_dom_sf_prd"/>
</dbReference>
<keyword evidence="9" id="KW-1185">Reference proteome</keyword>
<protein>
    <recommendedName>
        <fullName evidence="7">Endoribonuclease YbeY</fullName>
        <ecNumber evidence="7">3.1.-.-</ecNumber>
    </recommendedName>
</protein>
<proteinExistence type="inferred from homology"/>
<comment type="cofactor">
    <cofactor evidence="7">
        <name>Zn(2+)</name>
        <dbReference type="ChEBI" id="CHEBI:29105"/>
    </cofactor>
    <text evidence="7">Binds 1 zinc ion.</text>
</comment>
<keyword evidence="4 7" id="KW-0255">Endonuclease</keyword>
<keyword evidence="5 7" id="KW-0378">Hydrolase</keyword>
<keyword evidence="3 7" id="KW-0479">Metal-binding</keyword>
<reference evidence="8 9" key="1">
    <citation type="submission" date="2016-10" db="EMBL/GenBank/DDBJ databases">
        <authorList>
            <person name="de Groot N.N."/>
        </authorList>
    </citation>
    <scope>NUCLEOTIDE SEQUENCE [LARGE SCALE GENOMIC DNA]</scope>
    <source>
        <strain evidence="8 9">U95</strain>
    </source>
</reference>
<dbReference type="EMBL" id="FMWG01000001">
    <property type="protein sequence ID" value="SCZ50627.1"/>
    <property type="molecule type" value="Genomic_DNA"/>
</dbReference>
<evidence type="ECO:0000256" key="6">
    <source>
        <dbReference type="ARBA" id="ARBA00022833"/>
    </source>
</evidence>
<feature type="binding site" evidence="7">
    <location>
        <position position="131"/>
    </location>
    <ligand>
        <name>Zn(2+)</name>
        <dbReference type="ChEBI" id="CHEBI:29105"/>
        <note>catalytic</note>
    </ligand>
</feature>
<dbReference type="PANTHER" id="PTHR46986:SF1">
    <property type="entry name" value="ENDORIBONUCLEASE YBEY, CHLOROPLASTIC"/>
    <property type="match status" value="1"/>
</dbReference>
<evidence type="ECO:0000256" key="2">
    <source>
        <dbReference type="ARBA" id="ARBA00022722"/>
    </source>
</evidence>
<comment type="similarity">
    <text evidence="1 7">Belongs to the endoribonuclease YbeY family.</text>
</comment>
<dbReference type="PROSITE" id="PS01306">
    <property type="entry name" value="UPF0054"/>
    <property type="match status" value="1"/>
</dbReference>
<dbReference type="Pfam" id="PF02130">
    <property type="entry name" value="YbeY"/>
    <property type="match status" value="1"/>
</dbReference>
<evidence type="ECO:0000256" key="1">
    <source>
        <dbReference type="ARBA" id="ARBA00010875"/>
    </source>
</evidence>
<keyword evidence="6 7" id="KW-0862">Zinc</keyword>
<dbReference type="GO" id="GO:0004222">
    <property type="term" value="F:metalloendopeptidase activity"/>
    <property type="evidence" value="ECO:0007669"/>
    <property type="project" value="InterPro"/>
</dbReference>
<accession>A0A1G5PMD6</accession>
<dbReference type="GO" id="GO:0008270">
    <property type="term" value="F:zinc ion binding"/>
    <property type="evidence" value="ECO:0007669"/>
    <property type="project" value="UniProtKB-UniRule"/>
</dbReference>
<name>A0A1G5PMD6_9RHOB</name>
<dbReference type="HAMAP" id="MF_00009">
    <property type="entry name" value="Endoribonucl_YbeY"/>
    <property type="match status" value="1"/>
</dbReference>
<sequence length="173" mass="18835">MLDIECEDARWQAADLDRLVAEAAGAVLAHFGLNLDECEFAVLACSDARIAELNAEFRDKPKPTNVLSWPAEELSAAEDGGSPQKPEPDFTGECALGDIAIAYETCAREAEEAHKSFADHVRHLVVHGILHLLGYDHIRDKDATLMESLEVEILGKLGIKDPYILDEGPDPGS</sequence>
<evidence type="ECO:0000313" key="9">
    <source>
        <dbReference type="Proteomes" id="UP000198767"/>
    </source>
</evidence>
<dbReference type="STRING" id="1156985.SAMN04488118_101323"/>
<dbReference type="Proteomes" id="UP000198767">
    <property type="component" value="Unassembled WGS sequence"/>
</dbReference>
<dbReference type="Gene3D" id="3.40.390.30">
    <property type="entry name" value="Metalloproteases ('zincins'), catalytic domain"/>
    <property type="match status" value="1"/>
</dbReference>